<dbReference type="InterPro" id="IPR042150">
    <property type="entry name" value="MmRce1-like"/>
</dbReference>
<feature type="domain" description="CAAX prenyl protease 2/Lysostaphin resistance protein A-like" evidence="2">
    <location>
        <begin position="140"/>
        <end position="247"/>
    </location>
</feature>
<dbReference type="PANTHER" id="PTHR35797">
    <property type="entry name" value="PROTEASE-RELATED"/>
    <property type="match status" value="1"/>
</dbReference>
<dbReference type="Pfam" id="PF02517">
    <property type="entry name" value="Rce1-like"/>
    <property type="match status" value="1"/>
</dbReference>
<evidence type="ECO:0000256" key="1">
    <source>
        <dbReference type="SAM" id="Phobius"/>
    </source>
</evidence>
<feature type="transmembrane region" description="Helical" evidence="1">
    <location>
        <begin position="240"/>
        <end position="257"/>
    </location>
</feature>
<dbReference type="PANTHER" id="PTHR35797:SF1">
    <property type="entry name" value="PROTEASE"/>
    <property type="match status" value="1"/>
</dbReference>
<evidence type="ECO:0000313" key="4">
    <source>
        <dbReference type="Proteomes" id="UP000826793"/>
    </source>
</evidence>
<dbReference type="AlphaFoldDB" id="A0A9D2SGA2"/>
<feature type="transmembrane region" description="Helical" evidence="1">
    <location>
        <begin position="174"/>
        <end position="195"/>
    </location>
</feature>
<accession>A0A9D2SGA2</accession>
<comment type="caution">
    <text evidence="3">The sequence shown here is derived from an EMBL/GenBank/DDBJ whole genome shotgun (WGS) entry which is preliminary data.</text>
</comment>
<dbReference type="GO" id="GO:0080120">
    <property type="term" value="P:CAAX-box protein maturation"/>
    <property type="evidence" value="ECO:0007669"/>
    <property type="project" value="UniProtKB-ARBA"/>
</dbReference>
<dbReference type="GO" id="GO:0008237">
    <property type="term" value="F:metallopeptidase activity"/>
    <property type="evidence" value="ECO:0007669"/>
    <property type="project" value="UniProtKB-KW"/>
</dbReference>
<keyword evidence="3" id="KW-0378">Hydrolase</keyword>
<keyword evidence="1" id="KW-1133">Transmembrane helix</keyword>
<keyword evidence="1" id="KW-0812">Transmembrane</keyword>
<protein>
    <submittedName>
        <fullName evidence="3">CPBP family intramembrane metalloprotease</fullName>
    </submittedName>
</protein>
<reference evidence="3" key="2">
    <citation type="submission" date="2021-04" db="EMBL/GenBank/DDBJ databases">
        <authorList>
            <person name="Gilroy R."/>
        </authorList>
    </citation>
    <scope>NUCLEOTIDE SEQUENCE</scope>
    <source>
        <strain evidence="3">CHK185-1770</strain>
    </source>
</reference>
<dbReference type="GO" id="GO:0004175">
    <property type="term" value="F:endopeptidase activity"/>
    <property type="evidence" value="ECO:0007669"/>
    <property type="project" value="UniProtKB-ARBA"/>
</dbReference>
<feature type="transmembrane region" description="Helical" evidence="1">
    <location>
        <begin position="82"/>
        <end position="103"/>
    </location>
</feature>
<gene>
    <name evidence="3" type="ORF">H9710_08395</name>
</gene>
<evidence type="ECO:0000259" key="2">
    <source>
        <dbReference type="Pfam" id="PF02517"/>
    </source>
</evidence>
<keyword evidence="1" id="KW-0472">Membrane</keyword>
<sequence>MSEKKRMGLYLGIVFVLAWGAYIVAWVCGLHYGDTGFRTVLTIAAFFPALAMIICRKVGDEGYDLDDAYIAPHLRGNVRRYLFAYFFPLFLVCLTCLLFFTFFPENCDLAATEFLDGMVEMGMERERAVGAMYSQIMMTIVAGPLINVLITFAEELGFRGYLLPKLKHCFQKYTGLKSALVCGAIWSVWYLPLYGDGYLYGTGYPGYPVLGFVTGFLFYGLLGVILSYFAFKTGSVIPGALLRSGISAMAVTGVYFTTGESYLVVGPSVYGLCGCLTLLLFALLYGLRMLRMERQGVLYYAPPPPRKKRKRTKVAKK</sequence>
<reference evidence="3" key="1">
    <citation type="journal article" date="2021" name="PeerJ">
        <title>Extensive microbial diversity within the chicken gut microbiome revealed by metagenomics and culture.</title>
        <authorList>
            <person name="Gilroy R."/>
            <person name="Ravi A."/>
            <person name="Getino M."/>
            <person name="Pursley I."/>
            <person name="Horton D.L."/>
            <person name="Alikhan N.F."/>
            <person name="Baker D."/>
            <person name="Gharbi K."/>
            <person name="Hall N."/>
            <person name="Watson M."/>
            <person name="Adriaenssens E.M."/>
            <person name="Foster-Nyarko E."/>
            <person name="Jarju S."/>
            <person name="Secka A."/>
            <person name="Antonio M."/>
            <person name="Oren A."/>
            <person name="Chaudhuri R.R."/>
            <person name="La Ragione R."/>
            <person name="Hildebrand F."/>
            <person name="Pallen M.J."/>
        </authorList>
    </citation>
    <scope>NUCLEOTIDE SEQUENCE</scope>
    <source>
        <strain evidence="3">CHK185-1770</strain>
    </source>
</reference>
<feature type="transmembrane region" description="Helical" evidence="1">
    <location>
        <begin position="132"/>
        <end position="153"/>
    </location>
</feature>
<keyword evidence="3" id="KW-0645">Protease</keyword>
<name>A0A9D2SGA2_9FIRM</name>
<feature type="transmembrane region" description="Helical" evidence="1">
    <location>
        <begin position="269"/>
        <end position="287"/>
    </location>
</feature>
<dbReference type="Proteomes" id="UP000826793">
    <property type="component" value="Unassembled WGS sequence"/>
</dbReference>
<feature type="transmembrane region" description="Helical" evidence="1">
    <location>
        <begin position="207"/>
        <end position="231"/>
    </location>
</feature>
<feature type="transmembrane region" description="Helical" evidence="1">
    <location>
        <begin position="7"/>
        <end position="25"/>
    </location>
</feature>
<dbReference type="InterPro" id="IPR003675">
    <property type="entry name" value="Rce1/LyrA-like_dom"/>
</dbReference>
<proteinExistence type="predicted"/>
<keyword evidence="3" id="KW-0482">Metalloprotease</keyword>
<feature type="transmembrane region" description="Helical" evidence="1">
    <location>
        <begin position="37"/>
        <end position="55"/>
    </location>
</feature>
<evidence type="ECO:0000313" key="3">
    <source>
        <dbReference type="EMBL" id="HJB98581.1"/>
    </source>
</evidence>
<organism evidence="3 4">
    <name type="scientific">Candidatus Acutalibacter pullicola</name>
    <dbReference type="NCBI Taxonomy" id="2838417"/>
    <lineage>
        <taxon>Bacteria</taxon>
        <taxon>Bacillati</taxon>
        <taxon>Bacillota</taxon>
        <taxon>Clostridia</taxon>
        <taxon>Eubacteriales</taxon>
        <taxon>Acutalibacteraceae</taxon>
        <taxon>Acutalibacter</taxon>
    </lineage>
</organism>
<dbReference type="EMBL" id="DWXG01000067">
    <property type="protein sequence ID" value="HJB98581.1"/>
    <property type="molecule type" value="Genomic_DNA"/>
</dbReference>